<dbReference type="EMBL" id="OX451740">
    <property type="protein sequence ID" value="CAI8611840.1"/>
    <property type="molecule type" value="Genomic_DNA"/>
</dbReference>
<dbReference type="Pfam" id="PF06232">
    <property type="entry name" value="ATS3"/>
    <property type="match status" value="1"/>
</dbReference>
<dbReference type="InterPro" id="IPR036392">
    <property type="entry name" value="PLAT/LH2_dom_sf"/>
</dbReference>
<dbReference type="SUPFAM" id="SSF49723">
    <property type="entry name" value="Lipase/lipooxygenase domain (PLAT/LH2 domain)"/>
    <property type="match status" value="1"/>
</dbReference>
<feature type="chain" id="PRO_5043505473" description="Embryo-specific 3" evidence="1">
    <location>
        <begin position="20"/>
        <end position="165"/>
    </location>
</feature>
<dbReference type="PANTHER" id="PTHR31718">
    <property type="entry name" value="PLAT DOMAIN-CONTAINING PROTEIN"/>
    <property type="match status" value="1"/>
</dbReference>
<dbReference type="AlphaFoldDB" id="A0AAV1ANA4"/>
<evidence type="ECO:0008006" key="4">
    <source>
        <dbReference type="Google" id="ProtNLM"/>
    </source>
</evidence>
<evidence type="ECO:0000256" key="1">
    <source>
        <dbReference type="SAM" id="SignalP"/>
    </source>
</evidence>
<name>A0AAV1ANA4_VICFA</name>
<dbReference type="Proteomes" id="UP001157006">
    <property type="component" value="Chromosome 5"/>
</dbReference>
<feature type="signal peptide" evidence="1">
    <location>
        <begin position="1"/>
        <end position="19"/>
    </location>
</feature>
<keyword evidence="1" id="KW-0732">Signal</keyword>
<accession>A0AAV1ANA4</accession>
<dbReference type="InterPro" id="IPR010417">
    <property type="entry name" value="Embryo-specific_ATS3"/>
</dbReference>
<keyword evidence="3" id="KW-1185">Reference proteome</keyword>
<protein>
    <recommendedName>
        <fullName evidence="4">Embryo-specific 3</fullName>
    </recommendedName>
</protein>
<evidence type="ECO:0000313" key="3">
    <source>
        <dbReference type="Proteomes" id="UP001157006"/>
    </source>
</evidence>
<gene>
    <name evidence="2" type="ORF">VFH_V005360</name>
</gene>
<evidence type="ECO:0000313" key="2">
    <source>
        <dbReference type="EMBL" id="CAI8611840.1"/>
    </source>
</evidence>
<sequence>MKAFTLIISFSIMFAFSDATPTLVTLLQSQMNQSSTFNLTQQINESRLMGMEMCPYRITIKTSCSSPIYSEDVIGLLFGDANGEEITVISPEYEILKRCMTLTYDVLGSCIGKICKLYVARVGTDGWVPETVTAYHGNYPPAIFNYNYFIPEGRRYGFNYCNQKV</sequence>
<proteinExistence type="predicted"/>
<organism evidence="2 3">
    <name type="scientific">Vicia faba</name>
    <name type="common">Broad bean</name>
    <name type="synonym">Faba vulgaris</name>
    <dbReference type="NCBI Taxonomy" id="3906"/>
    <lineage>
        <taxon>Eukaryota</taxon>
        <taxon>Viridiplantae</taxon>
        <taxon>Streptophyta</taxon>
        <taxon>Embryophyta</taxon>
        <taxon>Tracheophyta</taxon>
        <taxon>Spermatophyta</taxon>
        <taxon>Magnoliopsida</taxon>
        <taxon>eudicotyledons</taxon>
        <taxon>Gunneridae</taxon>
        <taxon>Pentapetalae</taxon>
        <taxon>rosids</taxon>
        <taxon>fabids</taxon>
        <taxon>Fabales</taxon>
        <taxon>Fabaceae</taxon>
        <taxon>Papilionoideae</taxon>
        <taxon>50 kb inversion clade</taxon>
        <taxon>NPAAA clade</taxon>
        <taxon>Hologalegina</taxon>
        <taxon>IRL clade</taxon>
        <taxon>Fabeae</taxon>
        <taxon>Vicia</taxon>
    </lineage>
</organism>
<dbReference type="PANTHER" id="PTHR31718:SF31">
    <property type="entry name" value="OS01G0172800 PROTEIN"/>
    <property type="match status" value="1"/>
</dbReference>
<reference evidence="2 3" key="1">
    <citation type="submission" date="2023-01" db="EMBL/GenBank/DDBJ databases">
        <authorList>
            <person name="Kreplak J."/>
        </authorList>
    </citation>
    <scope>NUCLEOTIDE SEQUENCE [LARGE SCALE GENOMIC DNA]</scope>
</reference>